<protein>
    <submittedName>
        <fullName evidence="2">DUF2752 domain-containing protein</fullName>
    </submittedName>
</protein>
<dbReference type="Proteomes" id="UP001611548">
    <property type="component" value="Unassembled WGS sequence"/>
</dbReference>
<organism evidence="2 3">
    <name type="scientific">Streptomyces pathocidini</name>
    <dbReference type="NCBI Taxonomy" id="1650571"/>
    <lineage>
        <taxon>Bacteria</taxon>
        <taxon>Bacillati</taxon>
        <taxon>Actinomycetota</taxon>
        <taxon>Actinomycetes</taxon>
        <taxon>Kitasatosporales</taxon>
        <taxon>Streptomycetaceae</taxon>
        <taxon>Streptomyces</taxon>
    </lineage>
</organism>
<reference evidence="2 3" key="1">
    <citation type="submission" date="2024-10" db="EMBL/GenBank/DDBJ databases">
        <title>The Natural Products Discovery Center: Release of the First 8490 Sequenced Strains for Exploring Actinobacteria Biosynthetic Diversity.</title>
        <authorList>
            <person name="Kalkreuter E."/>
            <person name="Kautsar S.A."/>
            <person name="Yang D."/>
            <person name="Bader C.D."/>
            <person name="Teijaro C.N."/>
            <person name="Fluegel L."/>
            <person name="Davis C.M."/>
            <person name="Simpson J.R."/>
            <person name="Lauterbach L."/>
            <person name="Steele A.D."/>
            <person name="Gui C."/>
            <person name="Meng S."/>
            <person name="Li G."/>
            <person name="Viehrig K."/>
            <person name="Ye F."/>
            <person name="Su P."/>
            <person name="Kiefer A.F."/>
            <person name="Nichols A."/>
            <person name="Cepeda A.J."/>
            <person name="Yan W."/>
            <person name="Fan B."/>
            <person name="Jiang Y."/>
            <person name="Adhikari A."/>
            <person name="Zheng C.-J."/>
            <person name="Schuster L."/>
            <person name="Cowan T.M."/>
            <person name="Smanski M.J."/>
            <person name="Chevrette M.G."/>
            <person name="De Carvalho L.P.S."/>
            <person name="Shen B."/>
        </authorList>
    </citation>
    <scope>NUCLEOTIDE SEQUENCE [LARGE SCALE GENOMIC DNA]</scope>
    <source>
        <strain evidence="2 3">NPDC020327</strain>
    </source>
</reference>
<accession>A0ABW7V2J9</accession>
<feature type="transmembrane region" description="Helical" evidence="1">
    <location>
        <begin position="118"/>
        <end position="136"/>
    </location>
</feature>
<evidence type="ECO:0000256" key="1">
    <source>
        <dbReference type="SAM" id="Phobius"/>
    </source>
</evidence>
<feature type="transmembrane region" description="Helical" evidence="1">
    <location>
        <begin position="87"/>
        <end position="106"/>
    </location>
</feature>
<keyword evidence="1" id="KW-1133">Transmembrane helix</keyword>
<dbReference type="InterPro" id="IPR021215">
    <property type="entry name" value="DUF2752"/>
</dbReference>
<name>A0ABW7V2J9_9ACTN</name>
<sequence length="140" mass="14902">MTDRPPARPGQTSRRAAHPALPPLALLAAGGAGATYLWDRDPHESGHFLPRCPFNWATGLLCPACGATRMAYDLLHGDLGAAFQDNAVLLGLGVPAAAYFFGRFLWAGLRGRRYRVALGPRATAAVLGTALVWAVVRNLL</sequence>
<proteinExistence type="predicted"/>
<evidence type="ECO:0000313" key="2">
    <source>
        <dbReference type="EMBL" id="MFI1967198.1"/>
    </source>
</evidence>
<dbReference type="EMBL" id="JBIRWE010000015">
    <property type="protein sequence ID" value="MFI1967198.1"/>
    <property type="molecule type" value="Genomic_DNA"/>
</dbReference>
<keyword evidence="3" id="KW-1185">Reference proteome</keyword>
<keyword evidence="1" id="KW-0812">Transmembrane</keyword>
<dbReference type="Pfam" id="PF10825">
    <property type="entry name" value="DUF2752"/>
    <property type="match status" value="1"/>
</dbReference>
<keyword evidence="1" id="KW-0472">Membrane</keyword>
<gene>
    <name evidence="2" type="ORF">ACH429_24280</name>
</gene>
<dbReference type="RefSeq" id="WP_055472744.1">
    <property type="nucleotide sequence ID" value="NZ_JBIRWE010000015.1"/>
</dbReference>
<feature type="transmembrane region" description="Helical" evidence="1">
    <location>
        <begin position="20"/>
        <end position="38"/>
    </location>
</feature>
<comment type="caution">
    <text evidence="2">The sequence shown here is derived from an EMBL/GenBank/DDBJ whole genome shotgun (WGS) entry which is preliminary data.</text>
</comment>
<evidence type="ECO:0000313" key="3">
    <source>
        <dbReference type="Proteomes" id="UP001611548"/>
    </source>
</evidence>